<dbReference type="AlphaFoldDB" id="A0A4Q9WCG0"/>
<dbReference type="Proteomes" id="UP000293637">
    <property type="component" value="Unassembled WGS sequence"/>
</dbReference>
<keyword evidence="3" id="KW-0812">Transmembrane</keyword>
<evidence type="ECO:0000313" key="6">
    <source>
        <dbReference type="Proteomes" id="UP000293637"/>
    </source>
</evidence>
<dbReference type="EMBL" id="SCHB01000003">
    <property type="protein sequence ID" value="TBW72695.1"/>
    <property type="molecule type" value="Genomic_DNA"/>
</dbReference>
<gene>
    <name evidence="5" type="ORF">EQ812_06905</name>
</gene>
<evidence type="ECO:0000259" key="4">
    <source>
        <dbReference type="Pfam" id="PF01468"/>
    </source>
</evidence>
<keyword evidence="1" id="KW-0175">Coiled coil</keyword>
<feature type="compositionally biased region" description="Basic and acidic residues" evidence="2">
    <location>
        <begin position="235"/>
        <end position="261"/>
    </location>
</feature>
<feature type="region of interest" description="Disordered" evidence="2">
    <location>
        <begin position="101"/>
        <end position="131"/>
    </location>
</feature>
<evidence type="ECO:0000256" key="2">
    <source>
        <dbReference type="SAM" id="MobiDB-lite"/>
    </source>
</evidence>
<dbReference type="InterPro" id="IPR002988">
    <property type="entry name" value="GA_module"/>
</dbReference>
<organism evidence="5 6">
    <name type="scientific">Staphylococcus lugdunensis</name>
    <dbReference type="NCBI Taxonomy" id="28035"/>
    <lineage>
        <taxon>Bacteria</taxon>
        <taxon>Bacillati</taxon>
        <taxon>Bacillota</taxon>
        <taxon>Bacilli</taxon>
        <taxon>Bacillales</taxon>
        <taxon>Staphylococcaceae</taxon>
        <taxon>Staphylococcus</taxon>
    </lineage>
</organism>
<accession>A0A4Q9WCG0</accession>
<feature type="compositionally biased region" description="Basic and acidic residues" evidence="2">
    <location>
        <begin position="176"/>
        <end position="185"/>
    </location>
</feature>
<reference evidence="5 6" key="1">
    <citation type="journal article" date="2019" name="Sci. Transl. Med.">
        <title>Quorum sensing between bacterial species on the skin protects against epidermal injury in atopic dermatitis.</title>
        <authorList>
            <person name="Williams M.R."/>
        </authorList>
    </citation>
    <scope>NUCLEOTIDE SEQUENCE [LARGE SCALE GENOMIC DNA]</scope>
    <source>
        <strain evidence="5 6">E7</strain>
    </source>
</reference>
<sequence length="659" mass="73392">MRLFKSSQGRQPFGTYIKLSCSALLISSVFVNYSSIENVHAETAENQSIDENHHKISQWISDAKQDINELNALNDSVRKQFEKQLDEATSRQEIKQIVADATDENQAREDSSEADNTSSQDTKHSAQSTTTTDITAELDKILANLNAVVDKDITDTPKASEAQRGTKDNEQYDASKVQDKERQNDQKSTTVLDDLAHIKDHVKQADSAVTKDDKEQTEPNNKETKSNQQQTPTVKSHEKNEDQLKPQHRDANHSTRADKAIDSAASKQDTNSTHLMEKLDKQLTPTEKIEAAVTKVQNDNHHNNKDYADKRLNQLATLKENVANRVDIAQDKKKQIITDIERAANKTTANRQIIQNDLAQAEDKEAVVKDIVTTIFSPNEAQQILKNMSVKGKTDKEIADQLLQHIDKLALTSSDDILASMFDQTKDKSHLIETILGMKLSPEEAKKAAQRLTNAKLSNKALVQQLKKEFGLNGKANADDILQSILDQSTNQKEAIKTILATKINEEKARLLADVISRVSKDKKDVLQLVKSALNGKADDLLQLKHRLDQAQHQADDILAPIKNRPSLLDRLHADAQRHRSVLDQIDDIPNPTQGLSLGHINNQDNFLSGLFDDNGSLSLPASGQVLKTYWPVLAIGMILIGGGLLLLARTRKQHNAKS</sequence>
<feature type="coiled-coil region" evidence="1">
    <location>
        <begin position="60"/>
        <end position="87"/>
    </location>
</feature>
<dbReference type="Gene3D" id="1.20.5.420">
    <property type="entry name" value="Immunoglobulin FC, subunit C"/>
    <property type="match status" value="1"/>
</dbReference>
<keyword evidence="3" id="KW-1133">Transmembrane helix</keyword>
<feature type="region of interest" description="Disordered" evidence="2">
    <location>
        <begin position="156"/>
        <end position="273"/>
    </location>
</feature>
<dbReference type="Pfam" id="PF01468">
    <property type="entry name" value="GA"/>
    <property type="match status" value="1"/>
</dbReference>
<feature type="domain" description="Protein G-related albumin-binding (GA) module" evidence="4">
    <location>
        <begin position="60"/>
        <end position="107"/>
    </location>
</feature>
<evidence type="ECO:0000256" key="1">
    <source>
        <dbReference type="SAM" id="Coils"/>
    </source>
</evidence>
<keyword evidence="3" id="KW-0472">Membrane</keyword>
<feature type="compositionally biased region" description="Basic and acidic residues" evidence="2">
    <location>
        <begin position="194"/>
        <end position="225"/>
    </location>
</feature>
<name>A0A4Q9WCG0_STALU</name>
<evidence type="ECO:0000256" key="3">
    <source>
        <dbReference type="SAM" id="Phobius"/>
    </source>
</evidence>
<feature type="compositionally biased region" description="Polar residues" evidence="2">
    <location>
        <begin position="114"/>
        <end position="131"/>
    </location>
</feature>
<evidence type="ECO:0000313" key="5">
    <source>
        <dbReference type="EMBL" id="TBW72695.1"/>
    </source>
</evidence>
<dbReference type="RefSeq" id="WP_002492428.1">
    <property type="nucleotide sequence ID" value="NZ_CAXOPE010000001.1"/>
</dbReference>
<feature type="transmembrane region" description="Helical" evidence="3">
    <location>
        <begin position="630"/>
        <end position="649"/>
    </location>
</feature>
<protein>
    <submittedName>
        <fullName evidence="5">Cell wall anchor protein</fullName>
    </submittedName>
</protein>
<comment type="caution">
    <text evidence="5">The sequence shown here is derived from an EMBL/GenBank/DDBJ whole genome shotgun (WGS) entry which is preliminary data.</text>
</comment>
<proteinExistence type="predicted"/>
<feature type="coiled-coil region" evidence="1">
    <location>
        <begin position="312"/>
        <end position="364"/>
    </location>
</feature>